<evidence type="ECO:0000256" key="2">
    <source>
        <dbReference type="ARBA" id="ARBA00022730"/>
    </source>
</evidence>
<dbReference type="PANTHER" id="PTHR13479">
    <property type="entry name" value="30S RIBOSOMAL PROTEIN S18"/>
    <property type="match status" value="1"/>
</dbReference>
<keyword evidence="3 7" id="KW-0694">RNA-binding</keyword>
<dbReference type="InterPro" id="IPR036870">
    <property type="entry name" value="Ribosomal_bS18_sf"/>
</dbReference>
<evidence type="ECO:0000256" key="3">
    <source>
        <dbReference type="ARBA" id="ARBA00022884"/>
    </source>
</evidence>
<keyword evidence="5 7" id="KW-0687">Ribonucleoprotein</keyword>
<dbReference type="PROSITE" id="PS00057">
    <property type="entry name" value="RIBOSOMAL_S18"/>
    <property type="match status" value="1"/>
</dbReference>
<dbReference type="FunFam" id="4.10.640.10:FF:000016">
    <property type="entry name" value="30S ribosomal protein S18"/>
    <property type="match status" value="1"/>
</dbReference>
<dbReference type="GO" id="GO:0070181">
    <property type="term" value="F:small ribosomal subunit rRNA binding"/>
    <property type="evidence" value="ECO:0007669"/>
    <property type="project" value="TreeGrafter"/>
</dbReference>
<proteinExistence type="inferred from homology"/>
<name>A0A7Z7NC42_9MYCO</name>
<sequence>MKPRKSRRPARGAQLGARPAKKNLFDSLGVTAVDYKDTAALRVFISERGKIRSRHVTGLTVQQQRQVSTAIKNAREMALLPYPGQDIGGRGKTHQGPAR</sequence>
<evidence type="ECO:0000256" key="8">
    <source>
        <dbReference type="RuleBase" id="RU003910"/>
    </source>
</evidence>
<organism evidence="9 10">
    <name type="scientific">Mycobacterium simulans</name>
    <dbReference type="NCBI Taxonomy" id="627089"/>
    <lineage>
        <taxon>Bacteria</taxon>
        <taxon>Bacillati</taxon>
        <taxon>Actinomycetota</taxon>
        <taxon>Actinomycetes</taxon>
        <taxon>Mycobacteriales</taxon>
        <taxon>Mycobacteriaceae</taxon>
        <taxon>Mycobacterium</taxon>
    </lineage>
</organism>
<gene>
    <name evidence="9" type="primary">rpsR1_3</name>
    <name evidence="7" type="synonym">rpsR</name>
    <name evidence="9" type="ORF">MSIMFB_05026</name>
</gene>
<dbReference type="EMBL" id="OCTY01000002">
    <property type="protein sequence ID" value="SOJ57548.1"/>
    <property type="molecule type" value="Genomic_DNA"/>
</dbReference>
<evidence type="ECO:0000256" key="5">
    <source>
        <dbReference type="ARBA" id="ARBA00023274"/>
    </source>
</evidence>
<dbReference type="GO" id="GO:0006412">
    <property type="term" value="P:translation"/>
    <property type="evidence" value="ECO:0007669"/>
    <property type="project" value="UniProtKB-UniRule"/>
</dbReference>
<comment type="similarity">
    <text evidence="1 7 8">Belongs to the bacterial ribosomal protein bS18 family.</text>
</comment>
<dbReference type="GO" id="GO:0003735">
    <property type="term" value="F:structural constituent of ribosome"/>
    <property type="evidence" value="ECO:0007669"/>
    <property type="project" value="InterPro"/>
</dbReference>
<comment type="caution">
    <text evidence="9">The sequence shown here is derived from an EMBL/GenBank/DDBJ whole genome shotgun (WGS) entry which is preliminary data.</text>
</comment>
<evidence type="ECO:0000313" key="10">
    <source>
        <dbReference type="Proteomes" id="UP000554965"/>
    </source>
</evidence>
<dbReference type="PRINTS" id="PR00974">
    <property type="entry name" value="RIBOSOMALS18"/>
</dbReference>
<evidence type="ECO:0000256" key="7">
    <source>
        <dbReference type="HAMAP-Rule" id="MF_00270"/>
    </source>
</evidence>
<dbReference type="HAMAP" id="MF_00270">
    <property type="entry name" value="Ribosomal_bS18"/>
    <property type="match status" value="1"/>
</dbReference>
<dbReference type="Pfam" id="PF01084">
    <property type="entry name" value="Ribosomal_S18"/>
    <property type="match status" value="1"/>
</dbReference>
<keyword evidence="10" id="KW-1185">Reference proteome</keyword>
<dbReference type="NCBIfam" id="TIGR00165">
    <property type="entry name" value="S18"/>
    <property type="match status" value="1"/>
</dbReference>
<comment type="function">
    <text evidence="7">Binds as a heterodimer with protein bS6 to the central domain of the 16S rRNA, where it helps stabilize the platform of the 30S subunit.</text>
</comment>
<reference evidence="9 10" key="1">
    <citation type="submission" date="2017-10" db="EMBL/GenBank/DDBJ databases">
        <authorList>
            <consortium name="Urmite Genomes"/>
        </authorList>
    </citation>
    <scope>NUCLEOTIDE SEQUENCE [LARGE SCALE GENOMIC DNA]</scope>
    <source>
        <strain evidence="9 10">FB-527</strain>
    </source>
</reference>
<dbReference type="PANTHER" id="PTHR13479:SF40">
    <property type="entry name" value="SMALL RIBOSOMAL SUBUNIT PROTEIN BS18M"/>
    <property type="match status" value="1"/>
</dbReference>
<dbReference type="InterPro" id="IPR018275">
    <property type="entry name" value="Ribosomal_bS18_CS"/>
</dbReference>
<evidence type="ECO:0000256" key="6">
    <source>
        <dbReference type="ARBA" id="ARBA00035141"/>
    </source>
</evidence>
<dbReference type="Proteomes" id="UP000554965">
    <property type="component" value="Unassembled WGS sequence"/>
</dbReference>
<protein>
    <recommendedName>
        <fullName evidence="6 7">Small ribosomal subunit protein bS18</fullName>
    </recommendedName>
</protein>
<dbReference type="RefSeq" id="WP_186244938.1">
    <property type="nucleotide sequence ID" value="NZ_OCTY01000002.1"/>
</dbReference>
<dbReference type="Gene3D" id="4.10.640.10">
    <property type="entry name" value="Ribosomal protein S18"/>
    <property type="match status" value="1"/>
</dbReference>
<evidence type="ECO:0000256" key="4">
    <source>
        <dbReference type="ARBA" id="ARBA00022980"/>
    </source>
</evidence>
<dbReference type="InterPro" id="IPR001648">
    <property type="entry name" value="Ribosomal_bS18"/>
</dbReference>
<evidence type="ECO:0000313" key="9">
    <source>
        <dbReference type="EMBL" id="SOJ57548.1"/>
    </source>
</evidence>
<accession>A0A7Z7NC42</accession>
<keyword evidence="2 7" id="KW-0699">rRNA-binding</keyword>
<keyword evidence="4 7" id="KW-0689">Ribosomal protein</keyword>
<dbReference type="GO" id="GO:0022627">
    <property type="term" value="C:cytosolic small ribosomal subunit"/>
    <property type="evidence" value="ECO:0007669"/>
    <property type="project" value="TreeGrafter"/>
</dbReference>
<evidence type="ECO:0000256" key="1">
    <source>
        <dbReference type="ARBA" id="ARBA00005589"/>
    </source>
</evidence>
<comment type="subunit">
    <text evidence="7">Part of the 30S ribosomal subunit. Forms a tight heterodimer with protein bS6.</text>
</comment>
<dbReference type="SUPFAM" id="SSF46911">
    <property type="entry name" value="Ribosomal protein S18"/>
    <property type="match status" value="1"/>
</dbReference>
<dbReference type="AlphaFoldDB" id="A0A7Z7NC42"/>